<organism evidence="1 2">
    <name type="scientific">Physocladia obscura</name>
    <dbReference type="NCBI Taxonomy" id="109957"/>
    <lineage>
        <taxon>Eukaryota</taxon>
        <taxon>Fungi</taxon>
        <taxon>Fungi incertae sedis</taxon>
        <taxon>Chytridiomycota</taxon>
        <taxon>Chytridiomycota incertae sedis</taxon>
        <taxon>Chytridiomycetes</taxon>
        <taxon>Chytridiales</taxon>
        <taxon>Chytriomycetaceae</taxon>
        <taxon>Physocladia</taxon>
    </lineage>
</organism>
<sequence length="479" mass="52294">MSLDEEDEKKSAFTYSNPLVHITDARDLDKIPANLSPSGLSVKDGNCCPDSIILAHQSTTTPPLFRAAVISFIRSNQTKFSADIQMAYGCSVEQYLTNMSRDGEFGEAIFIMGACVLGVYSGISPAIFNKIVVMGLASDYPLSRREACFGVNNGNELRVSSIKMEWTDNMKCKRPLADDKSSDLHLPKAVRIQQLPSPQTVLALVSAPPQLQPLVPLVVSAVPSRRICTRNKCVEGSRRKNGSIVTFNARKKSGGHYKECDQCEKRTTVKNDADPEVGNPKKTDEVKNGMACSISSCRKTLGIGYVEIDGKKYCDAKFYEKDTGIGDSASNDAIEPTWMDAEDAAQARIIVNEQISPILAYPSACIYPCFAARYCHEQESTAFLTQPGGSYESTSRGKLVSQKASHPILTKSDGLTTLGSRISKKDAILAIDFKLSNGRRLFRNYFGGGRAAKDGEHLTYGVYLTYSVGGFGDFILTVQ</sequence>
<dbReference type="EMBL" id="JADGJH010000184">
    <property type="protein sequence ID" value="KAJ3134695.1"/>
    <property type="molecule type" value="Genomic_DNA"/>
</dbReference>
<keyword evidence="2" id="KW-1185">Reference proteome</keyword>
<accession>A0AAD5XJB5</accession>
<gene>
    <name evidence="1" type="ORF">HK100_003379</name>
</gene>
<dbReference type="CDD" id="cd22744">
    <property type="entry name" value="OTU"/>
    <property type="match status" value="1"/>
</dbReference>
<dbReference type="AlphaFoldDB" id="A0AAD5XJB5"/>
<proteinExistence type="predicted"/>
<comment type="caution">
    <text evidence="1">The sequence shown here is derived from an EMBL/GenBank/DDBJ whole genome shotgun (WGS) entry which is preliminary data.</text>
</comment>
<evidence type="ECO:0000313" key="2">
    <source>
        <dbReference type="Proteomes" id="UP001211907"/>
    </source>
</evidence>
<name>A0AAD5XJB5_9FUNG</name>
<evidence type="ECO:0000313" key="1">
    <source>
        <dbReference type="EMBL" id="KAJ3134695.1"/>
    </source>
</evidence>
<reference evidence="1" key="1">
    <citation type="submission" date="2020-05" db="EMBL/GenBank/DDBJ databases">
        <title>Phylogenomic resolution of chytrid fungi.</title>
        <authorList>
            <person name="Stajich J.E."/>
            <person name="Amses K."/>
            <person name="Simmons R."/>
            <person name="Seto K."/>
            <person name="Myers J."/>
            <person name="Bonds A."/>
            <person name="Quandt C.A."/>
            <person name="Barry K."/>
            <person name="Liu P."/>
            <person name="Grigoriev I."/>
            <person name="Longcore J.E."/>
            <person name="James T.Y."/>
        </authorList>
    </citation>
    <scope>NUCLEOTIDE SEQUENCE</scope>
    <source>
        <strain evidence="1">JEL0513</strain>
    </source>
</reference>
<dbReference type="Proteomes" id="UP001211907">
    <property type="component" value="Unassembled WGS sequence"/>
</dbReference>
<protein>
    <submittedName>
        <fullName evidence="1">Uncharacterized protein</fullName>
    </submittedName>
</protein>